<name>A0A672QRA3_SINGR</name>
<gene>
    <name evidence="3" type="primary">si:dkey-92i15.4</name>
</gene>
<reference evidence="3" key="2">
    <citation type="submission" date="2025-09" db="UniProtKB">
        <authorList>
            <consortium name="Ensembl"/>
        </authorList>
    </citation>
    <scope>IDENTIFICATION</scope>
</reference>
<dbReference type="Gene3D" id="2.30.42.10">
    <property type="match status" value="2"/>
</dbReference>
<evidence type="ECO:0000259" key="2">
    <source>
        <dbReference type="PROSITE" id="PS50106"/>
    </source>
</evidence>
<feature type="compositionally biased region" description="Basic and acidic residues" evidence="1">
    <location>
        <begin position="397"/>
        <end position="416"/>
    </location>
</feature>
<protein>
    <submittedName>
        <fullName evidence="3">Dentin sialophosphoprotein-like</fullName>
    </submittedName>
</protein>
<feature type="compositionally biased region" description="Basic and acidic residues" evidence="1">
    <location>
        <begin position="591"/>
        <end position="601"/>
    </location>
</feature>
<proteinExistence type="predicted"/>
<feature type="domain" description="PDZ" evidence="2">
    <location>
        <begin position="1095"/>
        <end position="1164"/>
    </location>
</feature>
<dbReference type="PANTHER" id="PTHR48484">
    <property type="entry name" value="PRO-INTERLEUKIN-16"/>
    <property type="match status" value="1"/>
</dbReference>
<feature type="region of interest" description="Disordered" evidence="1">
    <location>
        <begin position="552"/>
        <end position="605"/>
    </location>
</feature>
<feature type="compositionally biased region" description="Basic and acidic residues" evidence="1">
    <location>
        <begin position="74"/>
        <end position="90"/>
    </location>
</feature>
<feature type="compositionally biased region" description="Acidic residues" evidence="1">
    <location>
        <begin position="885"/>
        <end position="901"/>
    </location>
</feature>
<dbReference type="FunFam" id="2.30.42.10:FF:000122">
    <property type="entry name" value="Pro-interleukin-16"/>
    <property type="match status" value="1"/>
</dbReference>
<dbReference type="Proteomes" id="UP000472262">
    <property type="component" value="Unassembled WGS sequence"/>
</dbReference>
<dbReference type="InParanoid" id="A0A672QRA3"/>
<dbReference type="Pfam" id="PF00595">
    <property type="entry name" value="PDZ"/>
    <property type="match status" value="2"/>
</dbReference>
<feature type="compositionally biased region" description="Low complexity" evidence="1">
    <location>
        <begin position="14"/>
        <end position="28"/>
    </location>
</feature>
<feature type="compositionally biased region" description="Polar residues" evidence="1">
    <location>
        <begin position="309"/>
        <end position="320"/>
    </location>
</feature>
<sequence>MSLHTGTFVRPFPESDTASSATEGAESSNGTAAQSHSQLSVKPFGSAAARFKIRSAKTLTTKDLRTKSILFKGGKVEDSSQKSDPSKDLNKACTSASYTHTNTDDNETGKTLSKDTCKVSTLPSSSEKDDVSAKKLNTQEDKSQAASDRSRGDELRRFYQTNKSKSKSLDWRAGHGNRTGMTSGTREFDNLMRQSDLESLERTGTNDKITSYTQENQPSGVSWRIQAFSAANQGDQNSDRKVYPISGSTSVRMNRVNFALERANSGQSLPSRLKPRLSQGSIGEDSSLWQGESSLDQTDNRKGSWAREQGSSNAEEITGNQTIIERIAKLFGADANSDPHSKDSTKLKRSNTESSDKSFPKSMDTVDSTPSHRKYTTDYVFGTSLDYTDSQQGKPSYDTEKAETFPRGFSKTDFDLKQNPSTNRENRNDQRDTSSGLSFSVSSKPKGSTETSSVKKPQPLLPDDSEETSRTLFTGSSKYCSQSLEMTRSRLPATAQYNAHRNQPDSSSISSQGVEHLLTTSGGIKEETGNDKQSDKEITKRLDIKENKYLGGLQDGITQPKHPLASKGAAHNEIHKEDKKDDVFTGKTKGRRGESVLEKSRLPSSDSVKNTISMFESLAQQSKSTPEILRTRRALSVPEHPKPAALVKKSDSDKNLHFENFVGDTESIRTHFFSKSNSNEEAECSLDLGRTPHSNSTVKVIPTLEQHQETHKMSVELAPALKQINESRTDQGISMSDADEKRNVNKKHTKHTDEPDSTITAHSVLSDIGTMEEKARIPSISQQSNVKSLLKQKSINVKIVDDNDDENTPTNSPDRAPLTVNFQNQSSPGAITVNGTHSKVLPNHVQTSPPIQTIYSSLNNSNNNNNETRKDLTTITTSMARWSSDEEDDDEETDTEEDSDSGESSVTITSNMSQSERRSFCLSLVELCNYGGVDYKPSEDDEDVPSTRSASLSSDISAFSSVTLLSTDELDRLLDDVRALGDDTLQKYEDVQVVVLHKEVGSGLGFTLAGGVDQNKPVTVHRVIAGGVAAQEGSIFEGAQVLSINGTALQNSAHWEALRTLRKARGQVMAVVVLQSGNSRKEVTERSGITGSRVRVILIKSSSDLGFSLEGGVGSSSGDKPLTVQKIFRGGPVNEVFPGDELLGVQGQSLVGMMRLEAWNLIKKLPPGPVEVLLHRPQQPR</sequence>
<dbReference type="InterPro" id="IPR001478">
    <property type="entry name" value="PDZ"/>
</dbReference>
<dbReference type="GO" id="GO:0050930">
    <property type="term" value="P:induction of positive chemotaxis"/>
    <property type="evidence" value="ECO:0007669"/>
    <property type="project" value="InterPro"/>
</dbReference>
<organism evidence="3 4">
    <name type="scientific">Sinocyclocheilus grahami</name>
    <name type="common">Dianchi golden-line fish</name>
    <name type="synonym">Barbus grahami</name>
    <dbReference type="NCBI Taxonomy" id="75366"/>
    <lineage>
        <taxon>Eukaryota</taxon>
        <taxon>Metazoa</taxon>
        <taxon>Chordata</taxon>
        <taxon>Craniata</taxon>
        <taxon>Vertebrata</taxon>
        <taxon>Euteleostomi</taxon>
        <taxon>Actinopterygii</taxon>
        <taxon>Neopterygii</taxon>
        <taxon>Teleostei</taxon>
        <taxon>Ostariophysi</taxon>
        <taxon>Cypriniformes</taxon>
        <taxon>Cyprinidae</taxon>
        <taxon>Cyprininae</taxon>
        <taxon>Sinocyclocheilus</taxon>
    </lineage>
</organism>
<dbReference type="OMA" id="LEDENWM"/>
<feature type="region of interest" description="Disordered" evidence="1">
    <location>
        <begin position="798"/>
        <end position="829"/>
    </location>
</feature>
<feature type="compositionally biased region" description="Polar residues" evidence="1">
    <location>
        <begin position="820"/>
        <end position="829"/>
    </location>
</feature>
<feature type="region of interest" description="Disordered" evidence="1">
    <location>
        <begin position="265"/>
        <end position="320"/>
    </location>
</feature>
<dbReference type="InterPro" id="IPR055287">
    <property type="entry name" value="IL-16-like"/>
</dbReference>
<feature type="compositionally biased region" description="Polar residues" evidence="1">
    <location>
        <begin position="287"/>
        <end position="297"/>
    </location>
</feature>
<dbReference type="SUPFAM" id="SSF50156">
    <property type="entry name" value="PDZ domain-like"/>
    <property type="match status" value="2"/>
</dbReference>
<dbReference type="GO" id="GO:0030595">
    <property type="term" value="P:leukocyte chemotaxis"/>
    <property type="evidence" value="ECO:0007669"/>
    <property type="project" value="TreeGrafter"/>
</dbReference>
<dbReference type="GO" id="GO:0042609">
    <property type="term" value="F:CD4 receptor binding"/>
    <property type="evidence" value="ECO:0007669"/>
    <property type="project" value="TreeGrafter"/>
</dbReference>
<evidence type="ECO:0000313" key="3">
    <source>
        <dbReference type="Ensembl" id="ENSSGRP00000078577.1"/>
    </source>
</evidence>
<feature type="compositionally biased region" description="Polar residues" evidence="1">
    <location>
        <begin position="433"/>
        <end position="455"/>
    </location>
</feature>
<evidence type="ECO:0000313" key="4">
    <source>
        <dbReference type="Proteomes" id="UP000472262"/>
    </source>
</evidence>
<reference evidence="3" key="1">
    <citation type="submission" date="2025-08" db="UniProtKB">
        <authorList>
            <consortium name="Ensembl"/>
        </authorList>
    </citation>
    <scope>IDENTIFICATION</scope>
</reference>
<dbReference type="InterPro" id="IPR036034">
    <property type="entry name" value="PDZ_sf"/>
</dbReference>
<feature type="compositionally biased region" description="Polar residues" evidence="1">
    <location>
        <begin position="92"/>
        <end position="101"/>
    </location>
</feature>
<dbReference type="PANTHER" id="PTHR48484:SF1">
    <property type="entry name" value="DENTIN SIALOPHOSPHOPROTEIN"/>
    <property type="match status" value="1"/>
</dbReference>
<feature type="domain" description="PDZ" evidence="2">
    <location>
        <begin position="993"/>
        <end position="1076"/>
    </location>
</feature>
<feature type="region of interest" description="Disordered" evidence="1">
    <location>
        <begin position="874"/>
        <end position="912"/>
    </location>
</feature>
<dbReference type="OrthoDB" id="42382at2759"/>
<feature type="region of interest" description="Disordered" evidence="1">
    <location>
        <begin position="727"/>
        <end position="757"/>
    </location>
</feature>
<feature type="region of interest" description="Disordered" evidence="1">
    <location>
        <begin position="334"/>
        <end position="474"/>
    </location>
</feature>
<feature type="compositionally biased region" description="Polar residues" evidence="1">
    <location>
        <begin position="385"/>
        <end position="394"/>
    </location>
</feature>
<feature type="compositionally biased region" description="Basic and acidic residues" evidence="1">
    <location>
        <begin position="570"/>
        <end position="584"/>
    </location>
</feature>
<dbReference type="SMART" id="SM00228">
    <property type="entry name" value="PDZ"/>
    <property type="match status" value="2"/>
</dbReference>
<dbReference type="Ensembl" id="ENSSGRT00000083680.1">
    <property type="protein sequence ID" value="ENSSGRP00000078577.1"/>
    <property type="gene ID" value="ENSSGRG00000039808.1"/>
</dbReference>
<dbReference type="AlphaFoldDB" id="A0A672QRA3"/>
<feature type="region of interest" description="Disordered" evidence="1">
    <location>
        <begin position="70"/>
        <end position="187"/>
    </location>
</feature>
<dbReference type="PROSITE" id="PS50106">
    <property type="entry name" value="PDZ"/>
    <property type="match status" value="2"/>
</dbReference>
<dbReference type="GO" id="GO:0005125">
    <property type="term" value="F:cytokine activity"/>
    <property type="evidence" value="ECO:0007669"/>
    <property type="project" value="InterPro"/>
</dbReference>
<feature type="region of interest" description="Disordered" evidence="1">
    <location>
        <begin position="1"/>
        <end position="40"/>
    </location>
</feature>
<feature type="compositionally biased region" description="Basic and acidic residues" evidence="1">
    <location>
        <begin position="126"/>
        <end position="157"/>
    </location>
</feature>
<accession>A0A672QRA3</accession>
<keyword evidence="4" id="KW-1185">Reference proteome</keyword>
<evidence type="ECO:0000256" key="1">
    <source>
        <dbReference type="SAM" id="MobiDB-lite"/>
    </source>
</evidence>
<dbReference type="GeneID" id="107594846"/>
<feature type="compositionally biased region" description="Basic and acidic residues" evidence="1">
    <location>
        <begin position="337"/>
        <end position="359"/>
    </location>
</feature>
<feature type="compositionally biased region" description="Polar residues" evidence="1">
    <location>
        <begin position="29"/>
        <end position="40"/>
    </location>
</feature>